<evidence type="ECO:0000313" key="2">
    <source>
        <dbReference type="EMBL" id="KJH45931.1"/>
    </source>
</evidence>
<dbReference type="OrthoDB" id="5827301at2759"/>
<accession>A0A0D8XU75</accession>
<keyword evidence="1" id="KW-0472">Membrane</keyword>
<keyword evidence="1" id="KW-0812">Transmembrane</keyword>
<reference evidence="2 3" key="1">
    <citation type="submission" date="2013-11" db="EMBL/GenBank/DDBJ databases">
        <title>Draft genome of the bovine lungworm Dictyocaulus viviparus.</title>
        <authorList>
            <person name="Mitreva M."/>
        </authorList>
    </citation>
    <scope>NUCLEOTIDE SEQUENCE [LARGE SCALE GENOMIC DNA]</scope>
    <source>
        <strain evidence="2 3">HannoverDv2000</strain>
    </source>
</reference>
<feature type="transmembrane region" description="Helical" evidence="1">
    <location>
        <begin position="33"/>
        <end position="52"/>
    </location>
</feature>
<proteinExistence type="predicted"/>
<dbReference type="Proteomes" id="UP000053766">
    <property type="component" value="Unassembled WGS sequence"/>
</dbReference>
<reference evidence="3" key="2">
    <citation type="journal article" date="2016" name="Sci. Rep.">
        <title>Dictyocaulus viviparus genome, variome and transcriptome elucidate lungworm biology and support future intervention.</title>
        <authorList>
            <person name="McNulty S.N."/>
            <person name="Strube C."/>
            <person name="Rosa B.A."/>
            <person name="Martin J.C."/>
            <person name="Tyagi R."/>
            <person name="Choi Y.J."/>
            <person name="Wang Q."/>
            <person name="Hallsworth Pepin K."/>
            <person name="Zhang X."/>
            <person name="Ozersky P."/>
            <person name="Wilson R.K."/>
            <person name="Sternberg P.W."/>
            <person name="Gasser R.B."/>
            <person name="Mitreva M."/>
        </authorList>
    </citation>
    <scope>NUCLEOTIDE SEQUENCE [LARGE SCALE GENOMIC DNA]</scope>
    <source>
        <strain evidence="3">HannoverDv2000</strain>
    </source>
</reference>
<sequence length="107" mass="12162">MYSAARWRDVRAAQIARMRDQETQLDEPVTNLVAFYSIMMYILAVLAARLQGLRYEVTIVKKIFSLDDEVKQLSQTVFGALELLMSDCVLATEPSTTAILVTNNLFR</sequence>
<protein>
    <submittedName>
        <fullName evidence="2">Uncharacterized protein</fullName>
    </submittedName>
</protein>
<dbReference type="AlphaFoldDB" id="A0A0D8XU75"/>
<evidence type="ECO:0000313" key="3">
    <source>
        <dbReference type="Proteomes" id="UP000053766"/>
    </source>
</evidence>
<dbReference type="EMBL" id="KN716378">
    <property type="protein sequence ID" value="KJH45931.1"/>
    <property type="molecule type" value="Genomic_DNA"/>
</dbReference>
<name>A0A0D8XU75_DICVI</name>
<organism evidence="2 3">
    <name type="scientific">Dictyocaulus viviparus</name>
    <name type="common">Bovine lungworm</name>
    <dbReference type="NCBI Taxonomy" id="29172"/>
    <lineage>
        <taxon>Eukaryota</taxon>
        <taxon>Metazoa</taxon>
        <taxon>Ecdysozoa</taxon>
        <taxon>Nematoda</taxon>
        <taxon>Chromadorea</taxon>
        <taxon>Rhabditida</taxon>
        <taxon>Rhabditina</taxon>
        <taxon>Rhabditomorpha</taxon>
        <taxon>Strongyloidea</taxon>
        <taxon>Metastrongylidae</taxon>
        <taxon>Dictyocaulus</taxon>
    </lineage>
</organism>
<evidence type="ECO:0000256" key="1">
    <source>
        <dbReference type="SAM" id="Phobius"/>
    </source>
</evidence>
<keyword evidence="1" id="KW-1133">Transmembrane helix</keyword>
<keyword evidence="3" id="KW-1185">Reference proteome</keyword>
<gene>
    <name evidence="2" type="ORF">DICVIV_08009</name>
</gene>